<reference evidence="2 3" key="1">
    <citation type="submission" date="2016-10" db="EMBL/GenBank/DDBJ databases">
        <authorList>
            <person name="de Groot N.N."/>
        </authorList>
    </citation>
    <scope>NUCLEOTIDE SEQUENCE [LARGE SCALE GENOMIC DNA]</scope>
    <source>
        <strain evidence="2 3">DSM 19803</strain>
    </source>
</reference>
<dbReference type="CDD" id="cd06121">
    <property type="entry name" value="cupin_YML079wp"/>
    <property type="match status" value="1"/>
</dbReference>
<dbReference type="Pfam" id="PF06172">
    <property type="entry name" value="Cupin_5"/>
    <property type="match status" value="1"/>
</dbReference>
<feature type="domain" description="DUF985" evidence="1">
    <location>
        <begin position="5"/>
        <end position="145"/>
    </location>
</feature>
<evidence type="ECO:0000313" key="3">
    <source>
        <dbReference type="Proteomes" id="UP000199296"/>
    </source>
</evidence>
<dbReference type="PANTHER" id="PTHR33387:SF3">
    <property type="entry name" value="DUF985 DOMAIN-CONTAINING PROTEIN"/>
    <property type="match status" value="1"/>
</dbReference>
<dbReference type="InterPro" id="IPR011051">
    <property type="entry name" value="RmlC_Cupin_sf"/>
</dbReference>
<evidence type="ECO:0000313" key="2">
    <source>
        <dbReference type="EMBL" id="SDG73913.1"/>
    </source>
</evidence>
<keyword evidence="3" id="KW-1185">Reference proteome</keyword>
<evidence type="ECO:0000259" key="1">
    <source>
        <dbReference type="Pfam" id="PF06172"/>
    </source>
</evidence>
<dbReference type="InterPro" id="IPR039935">
    <property type="entry name" value="YML079W-like"/>
</dbReference>
<gene>
    <name evidence="2" type="ORF">SAMN04488027_10646</name>
</gene>
<protein>
    <recommendedName>
        <fullName evidence="1">DUF985 domain-containing protein</fullName>
    </recommendedName>
</protein>
<dbReference type="OrthoDB" id="9798288at2"/>
<dbReference type="Gene3D" id="2.60.120.10">
    <property type="entry name" value="Jelly Rolls"/>
    <property type="match status" value="1"/>
</dbReference>
<proteinExistence type="predicted"/>
<dbReference type="STRING" id="470826.SAMN04488027_10646"/>
<dbReference type="PANTHER" id="PTHR33387">
    <property type="entry name" value="RMLC-LIKE JELLY ROLL FOLD PROTEIN"/>
    <property type="match status" value="1"/>
</dbReference>
<sequence>MLTQKQLIEKLDLEKHPEGGYFKETYRSDLSISKNELPSEFESERSVCTCIYFMLTANAFSAFHKVNQDEAWHFYLGQRISLHMISPEGDYSNIKIGSDFSAGETPQFVVPAQHWFAAEIDHPEGFALVGCTVAPGFDFKDFKLAERQQLQQKFPKHSELILRLTR</sequence>
<organism evidence="2 3">
    <name type="scientific">Psychroflexus sediminis</name>
    <dbReference type="NCBI Taxonomy" id="470826"/>
    <lineage>
        <taxon>Bacteria</taxon>
        <taxon>Pseudomonadati</taxon>
        <taxon>Bacteroidota</taxon>
        <taxon>Flavobacteriia</taxon>
        <taxon>Flavobacteriales</taxon>
        <taxon>Flavobacteriaceae</taxon>
        <taxon>Psychroflexus</taxon>
    </lineage>
</organism>
<accession>A0A1G7WPS2</accession>
<dbReference type="SUPFAM" id="SSF51182">
    <property type="entry name" value="RmlC-like cupins"/>
    <property type="match status" value="1"/>
</dbReference>
<dbReference type="AlphaFoldDB" id="A0A1G7WPS2"/>
<dbReference type="InterPro" id="IPR014710">
    <property type="entry name" value="RmlC-like_jellyroll"/>
</dbReference>
<name>A0A1G7WPS2_9FLAO</name>
<dbReference type="EMBL" id="FNCW01000006">
    <property type="protein sequence ID" value="SDG73913.1"/>
    <property type="molecule type" value="Genomic_DNA"/>
</dbReference>
<dbReference type="InterPro" id="IPR009327">
    <property type="entry name" value="Cupin_DUF985"/>
</dbReference>
<dbReference type="RefSeq" id="WP_093367786.1">
    <property type="nucleotide sequence ID" value="NZ_FNCW01000006.1"/>
</dbReference>
<dbReference type="Proteomes" id="UP000199296">
    <property type="component" value="Unassembled WGS sequence"/>
</dbReference>